<dbReference type="RefSeq" id="WP_181644146.1">
    <property type="nucleotide sequence ID" value="NZ_JAAOWU010000016.1"/>
</dbReference>
<evidence type="ECO:0000313" key="1">
    <source>
        <dbReference type="EMBL" id="MFJ2677596.1"/>
    </source>
</evidence>
<proteinExistence type="predicted"/>
<accession>A0ABW8DWX8</accession>
<sequence length="137" mass="14974">MNIERTQYIGHYGITFAVIRFSVLPAHRQTLANLCLLEAGTRATEVRYRLADLYGKMLPGDLPCKMTVAIAKPLNRQQADLLNERGPLIALALAGLFSAPIHPFSKPIARAAATPVGAITKSISRSYPLEAMECQKP</sequence>
<comment type="caution">
    <text evidence="1">The sequence shown here is derived from an EMBL/GenBank/DDBJ whole genome shotgun (WGS) entry which is preliminary data.</text>
</comment>
<reference evidence="1 2" key="1">
    <citation type="submission" date="2024-10" db="EMBL/GenBank/DDBJ databases">
        <title>The Natural Products Discovery Center: Release of the First 8490 Sequenced Strains for Exploring Actinobacteria Biosynthetic Diversity.</title>
        <authorList>
            <person name="Kalkreuter E."/>
            <person name="Kautsar S.A."/>
            <person name="Yang D."/>
            <person name="Bader C.D."/>
            <person name="Teijaro C.N."/>
            <person name="Fluegel L."/>
            <person name="Davis C.M."/>
            <person name="Simpson J.R."/>
            <person name="Lauterbach L."/>
            <person name="Steele A.D."/>
            <person name="Gui C."/>
            <person name="Meng S."/>
            <person name="Li G."/>
            <person name="Viehrig K."/>
            <person name="Ye F."/>
            <person name="Su P."/>
            <person name="Kiefer A.F."/>
            <person name="Nichols A."/>
            <person name="Cepeda A.J."/>
            <person name="Yan W."/>
            <person name="Fan B."/>
            <person name="Jiang Y."/>
            <person name="Adhikari A."/>
            <person name="Zheng C.-J."/>
            <person name="Schuster L."/>
            <person name="Cowan T.M."/>
            <person name="Smanski M.J."/>
            <person name="Chevrette M.G."/>
            <person name="De Carvalho L.P.S."/>
            <person name="Shen B."/>
        </authorList>
    </citation>
    <scope>NUCLEOTIDE SEQUENCE [LARGE SCALE GENOMIC DNA]</scope>
    <source>
        <strain evidence="1 2">NPDC087581</strain>
    </source>
</reference>
<dbReference type="EMBL" id="JBIUWZ010000005">
    <property type="protein sequence ID" value="MFJ2677596.1"/>
    <property type="molecule type" value="Genomic_DNA"/>
</dbReference>
<evidence type="ECO:0000313" key="2">
    <source>
        <dbReference type="Proteomes" id="UP001617213"/>
    </source>
</evidence>
<gene>
    <name evidence="1" type="ORF">ACIOWJ_05760</name>
</gene>
<name>A0ABW8DWX8_9PSED</name>
<dbReference type="Proteomes" id="UP001617213">
    <property type="component" value="Unassembled WGS sequence"/>
</dbReference>
<protein>
    <submittedName>
        <fullName evidence="1">Uncharacterized protein</fullName>
    </submittedName>
</protein>
<keyword evidence="2" id="KW-1185">Reference proteome</keyword>
<organism evidence="1 2">
    <name type="scientific">Pseudomonas sivasensis</name>
    <dbReference type="NCBI Taxonomy" id="1880678"/>
    <lineage>
        <taxon>Bacteria</taxon>
        <taxon>Pseudomonadati</taxon>
        <taxon>Pseudomonadota</taxon>
        <taxon>Gammaproteobacteria</taxon>
        <taxon>Pseudomonadales</taxon>
        <taxon>Pseudomonadaceae</taxon>
        <taxon>Pseudomonas</taxon>
    </lineage>
</organism>